<dbReference type="Gene3D" id="2.180.10.10">
    <property type="entry name" value="RHS repeat-associated core"/>
    <property type="match status" value="1"/>
</dbReference>
<protein>
    <submittedName>
        <fullName evidence="2">RHS repeat-associated core domain-containing protein</fullName>
    </submittedName>
</protein>
<dbReference type="NCBIfam" id="TIGR03696">
    <property type="entry name" value="Rhs_assc_core"/>
    <property type="match status" value="1"/>
</dbReference>
<organism evidence="2 3">
    <name type="scientific">Pseudomonas kermanshahensis</name>
    <dbReference type="NCBI Taxonomy" id="2745482"/>
    <lineage>
        <taxon>Bacteria</taxon>
        <taxon>Pseudomonadati</taxon>
        <taxon>Pseudomonadota</taxon>
        <taxon>Gammaproteobacteria</taxon>
        <taxon>Pseudomonadales</taxon>
        <taxon>Pseudomonadaceae</taxon>
        <taxon>Pseudomonas</taxon>
    </lineage>
</organism>
<gene>
    <name evidence="2" type="ORF">V7V80_02145</name>
</gene>
<name>A0ABU8R0T3_9PSED</name>
<evidence type="ECO:0000256" key="1">
    <source>
        <dbReference type="SAM" id="MobiDB-lite"/>
    </source>
</evidence>
<reference evidence="2 3" key="1">
    <citation type="submission" date="2024-02" db="EMBL/GenBank/DDBJ databases">
        <title>Identification of pathogenicity and growth-promoting functions of Pseudomonas putida variants.</title>
        <authorList>
            <person name="Sun J."/>
        </authorList>
    </citation>
    <scope>NUCLEOTIDE SEQUENCE [LARGE SCALE GENOMIC DNA]</scope>
    <source>
        <strain evidence="2 3">A04</strain>
    </source>
</reference>
<dbReference type="EMBL" id="JBBHLD010000001">
    <property type="protein sequence ID" value="MEJ5903484.1"/>
    <property type="molecule type" value="Genomic_DNA"/>
</dbReference>
<keyword evidence="3" id="KW-1185">Reference proteome</keyword>
<dbReference type="Proteomes" id="UP001377692">
    <property type="component" value="Unassembled WGS sequence"/>
</dbReference>
<feature type="region of interest" description="Disordered" evidence="1">
    <location>
        <begin position="142"/>
        <end position="175"/>
    </location>
</feature>
<dbReference type="InterPro" id="IPR022385">
    <property type="entry name" value="Rhs_assc_core"/>
</dbReference>
<dbReference type="SUPFAM" id="SSF56399">
    <property type="entry name" value="ADP-ribosylation"/>
    <property type="match status" value="1"/>
</dbReference>
<dbReference type="RefSeq" id="WP_339548190.1">
    <property type="nucleotide sequence ID" value="NZ_JBBHLD010000001.1"/>
</dbReference>
<sequence>MSTSQQLYFYSPEGLAMVKYPGTQASTMLRAAEQVLAQKKDEQVAMCSSDLQGSIIGLTGDKTSYSIQYTPYGHDADIVDAPLLRFNSQRKVSVTGHYLLGQGYRGFNPVLMRFNSPDSLSPFGVGGLNSYIYCGGDPVNNTDPSGHKGVRKQNKTGIRPDTGNTKSGDTINPDYSRARSHVVSEDVVATVNELGRNNGSQLQRIVEAPIWSKGDYLVVEGSVLTLSKNYGETLSTNAQVTTTASNFHNPLAEQQRRIWEALRFLTPLHVKMKAAEDIPRITSWLHDPKRLVPKVRDPDKAG</sequence>
<accession>A0ABU8R0T3</accession>
<comment type="caution">
    <text evidence="2">The sequence shown here is derived from an EMBL/GenBank/DDBJ whole genome shotgun (WGS) entry which is preliminary data.</text>
</comment>
<evidence type="ECO:0000313" key="2">
    <source>
        <dbReference type="EMBL" id="MEJ5903484.1"/>
    </source>
</evidence>
<proteinExistence type="predicted"/>
<evidence type="ECO:0000313" key="3">
    <source>
        <dbReference type="Proteomes" id="UP001377692"/>
    </source>
</evidence>